<dbReference type="SUPFAM" id="SSF52540">
    <property type="entry name" value="P-loop containing nucleoside triphosphate hydrolases"/>
    <property type="match status" value="1"/>
</dbReference>
<feature type="non-terminal residue" evidence="1">
    <location>
        <position position="70"/>
    </location>
</feature>
<evidence type="ECO:0000313" key="1">
    <source>
        <dbReference type="EMBL" id="ROV59116.1"/>
    </source>
</evidence>
<protein>
    <submittedName>
        <fullName evidence="1">Transposase</fullName>
    </submittedName>
</protein>
<proteinExistence type="predicted"/>
<sequence>MIETREVRISKAKRAFVSTPTVQKILCYMDRCRDLSDLDSEPTCMMVYGASGVGKTTVIKKYLNQNKRDS</sequence>
<reference evidence="1 2" key="1">
    <citation type="submission" date="2018-11" db="EMBL/GenBank/DDBJ databases">
        <title>Vibrio ponticus strain CAIM 1751 pathogenic for the snapper Lutjanus guttatus.</title>
        <authorList>
            <person name="Soto-Rodriguez S."/>
            <person name="Lozano-Olvera R."/>
            <person name="Gomez-Gil B."/>
        </authorList>
    </citation>
    <scope>NUCLEOTIDE SEQUENCE [LARGE SCALE GENOMIC DNA]</scope>
    <source>
        <strain evidence="1 2">CAIM 1751</strain>
    </source>
</reference>
<dbReference type="Gene3D" id="3.40.50.300">
    <property type="entry name" value="P-loop containing nucleotide triphosphate hydrolases"/>
    <property type="match status" value="1"/>
</dbReference>
<dbReference type="EMBL" id="RKIK01000052">
    <property type="protein sequence ID" value="ROV59116.1"/>
    <property type="molecule type" value="Genomic_DNA"/>
</dbReference>
<dbReference type="Proteomes" id="UP000278792">
    <property type="component" value="Unassembled WGS sequence"/>
</dbReference>
<dbReference type="InterPro" id="IPR008868">
    <property type="entry name" value="TniB"/>
</dbReference>
<name>A0A3N3DXI4_9VIBR</name>
<dbReference type="Pfam" id="PF05621">
    <property type="entry name" value="TniB"/>
    <property type="match status" value="1"/>
</dbReference>
<comment type="caution">
    <text evidence="1">The sequence shown here is derived from an EMBL/GenBank/DDBJ whole genome shotgun (WGS) entry which is preliminary data.</text>
</comment>
<gene>
    <name evidence="1" type="ORF">EGH82_15245</name>
</gene>
<accession>A0A3N3DXI4</accession>
<dbReference type="RefSeq" id="WP_148078352.1">
    <property type="nucleotide sequence ID" value="NZ_RKIK01000052.1"/>
</dbReference>
<evidence type="ECO:0000313" key="2">
    <source>
        <dbReference type="Proteomes" id="UP000278792"/>
    </source>
</evidence>
<dbReference type="InterPro" id="IPR027417">
    <property type="entry name" value="P-loop_NTPase"/>
</dbReference>
<organism evidence="1 2">
    <name type="scientific">Vibrio ponticus</name>
    <dbReference type="NCBI Taxonomy" id="265668"/>
    <lineage>
        <taxon>Bacteria</taxon>
        <taxon>Pseudomonadati</taxon>
        <taxon>Pseudomonadota</taxon>
        <taxon>Gammaproteobacteria</taxon>
        <taxon>Vibrionales</taxon>
        <taxon>Vibrionaceae</taxon>
        <taxon>Vibrio</taxon>
    </lineage>
</organism>
<dbReference type="AlphaFoldDB" id="A0A3N3DXI4"/>